<evidence type="ECO:0000313" key="1">
    <source>
        <dbReference type="EMBL" id="VTR42099.1"/>
    </source>
</evidence>
<dbReference type="AlphaFoldDB" id="A0A4U9VAA7"/>
<organism evidence="1">
    <name type="scientific">Serratia fonticola</name>
    <dbReference type="NCBI Taxonomy" id="47917"/>
    <lineage>
        <taxon>Bacteria</taxon>
        <taxon>Pseudomonadati</taxon>
        <taxon>Pseudomonadota</taxon>
        <taxon>Gammaproteobacteria</taxon>
        <taxon>Enterobacterales</taxon>
        <taxon>Yersiniaceae</taxon>
        <taxon>Serratia</taxon>
    </lineage>
</organism>
<proteinExistence type="predicted"/>
<reference evidence="1" key="1">
    <citation type="submission" date="2019-05" db="EMBL/GenBank/DDBJ databases">
        <authorList>
            <consortium name="Pathogen Informatics"/>
        </authorList>
    </citation>
    <scope>NUCLEOTIDE SEQUENCE [LARGE SCALE GENOMIC DNA]</scope>
    <source>
        <strain evidence="1">NCTC12965</strain>
    </source>
</reference>
<sequence>MNIITPEQAEKNEYDVVIVGEGSPGAIVAKP</sequence>
<gene>
    <name evidence="1" type="ORF">NCTC12965_04770</name>
</gene>
<accession>A0A4U9VAA7</accession>
<protein>
    <submittedName>
        <fullName evidence="1">Uncharacterized protein</fullName>
    </submittedName>
</protein>
<name>A0A4U9VAA7_SERFO</name>
<dbReference type="EMBL" id="CABEEZ010000103">
    <property type="protein sequence ID" value="VTR42099.1"/>
    <property type="molecule type" value="Genomic_DNA"/>
</dbReference>